<keyword evidence="2" id="KW-0808">Transferase</keyword>
<dbReference type="KEGG" id="kne:92177621"/>
<feature type="transmembrane region" description="Helical" evidence="4">
    <location>
        <begin position="57"/>
        <end position="77"/>
    </location>
</feature>
<dbReference type="GO" id="GO:0036149">
    <property type="term" value="P:phosphatidylinositol acyl-chain remodeling"/>
    <property type="evidence" value="ECO:0007669"/>
    <property type="project" value="TreeGrafter"/>
</dbReference>
<feature type="transmembrane region" description="Helical" evidence="4">
    <location>
        <begin position="24"/>
        <end position="50"/>
    </location>
</feature>
<comment type="similarity">
    <text evidence="1">Belongs to the 1-acyl-sn-glycerol-3-phosphate acyltransferase family.</text>
</comment>
<dbReference type="Pfam" id="PF16076">
    <property type="entry name" value="Acyltransf_C"/>
    <property type="match status" value="1"/>
</dbReference>
<evidence type="ECO:0000256" key="2">
    <source>
        <dbReference type="ARBA" id="ARBA00022679"/>
    </source>
</evidence>
<dbReference type="GO" id="GO:0016746">
    <property type="term" value="F:acyltransferase activity"/>
    <property type="evidence" value="ECO:0007669"/>
    <property type="project" value="UniProtKB-KW"/>
</dbReference>
<dbReference type="RefSeq" id="XP_066806039.1">
    <property type="nucleotide sequence ID" value="XM_066943497.1"/>
</dbReference>
<keyword evidence="3" id="KW-0012">Acyltransferase</keyword>
<evidence type="ECO:0000256" key="4">
    <source>
        <dbReference type="SAM" id="Phobius"/>
    </source>
</evidence>
<keyword evidence="7" id="KW-1185">Reference proteome</keyword>
<gene>
    <name evidence="6" type="ORF">IAR55_000361</name>
</gene>
<evidence type="ECO:0000259" key="5">
    <source>
        <dbReference type="SMART" id="SM00563"/>
    </source>
</evidence>
<dbReference type="GO" id="GO:0005783">
    <property type="term" value="C:endoplasmic reticulum"/>
    <property type="evidence" value="ECO:0007669"/>
    <property type="project" value="TreeGrafter"/>
</dbReference>
<organism evidence="6 7">
    <name type="scientific">Kwoniella newhampshirensis</name>
    <dbReference type="NCBI Taxonomy" id="1651941"/>
    <lineage>
        <taxon>Eukaryota</taxon>
        <taxon>Fungi</taxon>
        <taxon>Dikarya</taxon>
        <taxon>Basidiomycota</taxon>
        <taxon>Agaricomycotina</taxon>
        <taxon>Tremellomycetes</taxon>
        <taxon>Tremellales</taxon>
        <taxon>Cryptococcaceae</taxon>
        <taxon>Kwoniella</taxon>
    </lineage>
</organism>
<reference evidence="6 7" key="1">
    <citation type="journal article" date="2024" name="bioRxiv">
        <title>Comparative genomics of Cryptococcus and Kwoniella reveals pathogenesis evolution and contrasting karyotype dynamics via intercentromeric recombination or chromosome fusion.</title>
        <authorList>
            <person name="Coelho M.A."/>
            <person name="David-Palma M."/>
            <person name="Shea T."/>
            <person name="Bowers K."/>
            <person name="McGinley-Smith S."/>
            <person name="Mohammad A.W."/>
            <person name="Gnirke A."/>
            <person name="Yurkov A.M."/>
            <person name="Nowrousian M."/>
            <person name="Sun S."/>
            <person name="Cuomo C.A."/>
            <person name="Heitman J."/>
        </authorList>
    </citation>
    <scope>NUCLEOTIDE SEQUENCE [LARGE SCALE GENOMIC DNA]</scope>
    <source>
        <strain evidence="6 7">CBS 13917</strain>
    </source>
</reference>
<dbReference type="Pfam" id="PF01553">
    <property type="entry name" value="Acyltransferase"/>
    <property type="match status" value="1"/>
</dbReference>
<keyword evidence="4" id="KW-0812">Transmembrane</keyword>
<evidence type="ECO:0000256" key="1">
    <source>
        <dbReference type="ARBA" id="ARBA00008655"/>
    </source>
</evidence>
<dbReference type="SUPFAM" id="SSF69593">
    <property type="entry name" value="Glycerol-3-phosphate (1)-acyltransferase"/>
    <property type="match status" value="1"/>
</dbReference>
<evidence type="ECO:0000313" key="7">
    <source>
        <dbReference type="Proteomes" id="UP001388673"/>
    </source>
</evidence>
<keyword evidence="4" id="KW-1133">Transmembrane helix</keyword>
<dbReference type="PANTHER" id="PTHR10983:SF16">
    <property type="entry name" value="LYSOCARDIOLIPIN ACYLTRANSFERASE 1"/>
    <property type="match status" value="1"/>
</dbReference>
<dbReference type="Proteomes" id="UP001388673">
    <property type="component" value="Unassembled WGS sequence"/>
</dbReference>
<dbReference type="SMART" id="SM00563">
    <property type="entry name" value="PlsC"/>
    <property type="match status" value="1"/>
</dbReference>
<dbReference type="InterPro" id="IPR002123">
    <property type="entry name" value="Plipid/glycerol_acylTrfase"/>
</dbReference>
<dbReference type="GeneID" id="92177621"/>
<sequence>MTQRPLYTIPIAERPPHGPLTSKIFFPLLFNLAQLGINSAQFLCLPLLLIPFVGRRAFDSATVILITVLFGPTSFVFTTDSPPSINNLVERDARGEMTKLNLPDRLVVMANHQAYLDWMYIWIMSCYAGHSAGLIILLKASLKRLPVVGWGMHAQSADEGDKSSESSSLLASKKRSPLWLVIFPEGTITSDDERVKSVKYAKREEILLDMTIGYPGVPYSKYPQDCEALLNEESAPPETGLATPEQSRAFELWLRSVWTEKEKRMEGFYQHQSFDEGPTQVVPVKQL</sequence>
<comment type="caution">
    <text evidence="6">The sequence shown here is derived from an EMBL/GenBank/DDBJ whole genome shotgun (WGS) entry which is preliminary data.</text>
</comment>
<accession>A0AAW0Z6E6</accession>
<protein>
    <recommendedName>
        <fullName evidence="5">Phospholipid/glycerol acyltransferase domain-containing protein</fullName>
    </recommendedName>
</protein>
<dbReference type="CDD" id="cd07990">
    <property type="entry name" value="LPLAT_LCLAT1-like"/>
    <property type="match status" value="1"/>
</dbReference>
<feature type="domain" description="Phospholipid/glycerol acyltransferase" evidence="5">
    <location>
        <begin position="106"/>
        <end position="215"/>
    </location>
</feature>
<dbReference type="EMBL" id="JBCAWK010000001">
    <property type="protein sequence ID" value="KAK8869793.1"/>
    <property type="molecule type" value="Genomic_DNA"/>
</dbReference>
<dbReference type="InterPro" id="IPR032098">
    <property type="entry name" value="Acyltransf_C"/>
</dbReference>
<name>A0AAW0Z6E6_9TREE</name>
<evidence type="ECO:0000313" key="6">
    <source>
        <dbReference type="EMBL" id="KAK8869793.1"/>
    </source>
</evidence>
<keyword evidence="4" id="KW-0472">Membrane</keyword>
<dbReference type="AlphaFoldDB" id="A0AAW0Z6E6"/>
<dbReference type="PANTHER" id="PTHR10983">
    <property type="entry name" value="1-ACYLGLYCEROL-3-PHOSPHATE ACYLTRANSFERASE-RELATED"/>
    <property type="match status" value="1"/>
</dbReference>
<proteinExistence type="inferred from homology"/>
<feature type="transmembrane region" description="Helical" evidence="4">
    <location>
        <begin position="119"/>
        <end position="138"/>
    </location>
</feature>
<evidence type="ECO:0000256" key="3">
    <source>
        <dbReference type="ARBA" id="ARBA00023315"/>
    </source>
</evidence>